<dbReference type="EMBL" id="LNZH02000125">
    <property type="protein sequence ID" value="OCB90585.1"/>
    <property type="molecule type" value="Genomic_DNA"/>
</dbReference>
<gene>
    <name evidence="3" type="ORF">A7U60_g2202</name>
</gene>
<feature type="transmembrane region" description="Helical" evidence="2">
    <location>
        <begin position="364"/>
        <end position="384"/>
    </location>
</feature>
<name>A0A9Q5N8D2_SANBA</name>
<feature type="transmembrane region" description="Helical" evidence="2">
    <location>
        <begin position="214"/>
        <end position="233"/>
    </location>
</feature>
<evidence type="ECO:0000313" key="3">
    <source>
        <dbReference type="EMBL" id="OCB90585.1"/>
    </source>
</evidence>
<comment type="caution">
    <text evidence="3">The sequence shown here is derived from an EMBL/GenBank/DDBJ whole genome shotgun (WGS) entry which is preliminary data.</text>
</comment>
<evidence type="ECO:0000256" key="2">
    <source>
        <dbReference type="SAM" id="Phobius"/>
    </source>
</evidence>
<feature type="compositionally biased region" description="Polar residues" evidence="1">
    <location>
        <begin position="399"/>
        <end position="430"/>
    </location>
</feature>
<keyword evidence="2" id="KW-1133">Transmembrane helix</keyword>
<feature type="transmembrane region" description="Helical" evidence="2">
    <location>
        <begin position="132"/>
        <end position="157"/>
    </location>
</feature>
<protein>
    <submittedName>
        <fullName evidence="3">Prenyltransferase</fullName>
    </submittedName>
</protein>
<keyword evidence="2" id="KW-0812">Transmembrane</keyword>
<evidence type="ECO:0000256" key="1">
    <source>
        <dbReference type="SAM" id="MobiDB-lite"/>
    </source>
</evidence>
<evidence type="ECO:0000313" key="4">
    <source>
        <dbReference type="Proteomes" id="UP000757232"/>
    </source>
</evidence>
<reference evidence="3" key="1">
    <citation type="submission" date="2016-06" db="EMBL/GenBank/DDBJ databases">
        <title>Draft Genome sequence of the fungus Inonotus baumii.</title>
        <authorList>
            <person name="Zhu H."/>
            <person name="Lin W."/>
        </authorList>
    </citation>
    <scope>NUCLEOTIDE SEQUENCE</scope>
    <source>
        <strain evidence="3">821</strain>
    </source>
</reference>
<feature type="region of interest" description="Disordered" evidence="1">
    <location>
        <begin position="1"/>
        <end position="30"/>
    </location>
</feature>
<keyword evidence="4" id="KW-1185">Reference proteome</keyword>
<sequence>MPLLSSRDEDGEKAHGRTPSEQGSHDNSGGRRMIKIFLPARIMQFVLGWSTPYVEMDSLRRKGGQSDVEKLWEQFRDLLQRRWSNLNVTVRYNLFFSPTIADDSPTHTQCGLIMGAVSTVVFSDYPLSPASFTLGIISLLSSLIAIGFGVGLIYVLVDVPGGTLQDIDEKYPRLYLFALSIPELWALLSFGSFFIGICVVIWEATNKGWIAKAGVVLTIVMLSLHLVAFGFLFHKKDAKDEKPEMGSGNPNTETGNDQQMPPLSTQRSQEESAGVSSEQHNGRRIPSRFVEKLEILPFVVIVLRNITEQASSSPNLNVFICPHRNAQGSWAVALVPPFTSSEWCLLGDPWNGFLSTFCWFAPEAGVVLTIVMLSLHLVAFGFLFHKKDAKDEKPEMGSGNPTAETGNDQQMPPLSTQTSQEESASVSLEQHNGRRIPSRFVVFGVNDVYDYASDLRNPRKQGWSLEGCVLEPIHHDFVLTAARVASALVLLSSFLNPSLSFSSFHSPSSPSVNFIQPLLTAVILILGWQYSSPPLRLKERPILDSLSNGALVWLCWALGYTSSGHTLFGPNAGEGANKGWLLALCTSGVHALGAAADVEVDNATGQRTIATAYGRRAAAFFSAML</sequence>
<proteinExistence type="predicted"/>
<feature type="transmembrane region" description="Helical" evidence="2">
    <location>
        <begin position="177"/>
        <end position="202"/>
    </location>
</feature>
<keyword evidence="2" id="KW-0472">Membrane</keyword>
<feature type="compositionally biased region" description="Polar residues" evidence="1">
    <location>
        <begin position="248"/>
        <end position="267"/>
    </location>
</feature>
<dbReference type="AlphaFoldDB" id="A0A9Q5N8D2"/>
<feature type="region of interest" description="Disordered" evidence="1">
    <location>
        <begin position="390"/>
        <end position="431"/>
    </location>
</feature>
<accession>A0A9Q5N8D2</accession>
<dbReference type="Proteomes" id="UP000757232">
    <property type="component" value="Unassembled WGS sequence"/>
</dbReference>
<dbReference type="OrthoDB" id="2753389at2759"/>
<feature type="region of interest" description="Disordered" evidence="1">
    <location>
        <begin position="239"/>
        <end position="282"/>
    </location>
</feature>
<organism evidence="3 4">
    <name type="scientific">Sanghuangporus baumii</name>
    <name type="common">Phellinus baumii</name>
    <dbReference type="NCBI Taxonomy" id="108892"/>
    <lineage>
        <taxon>Eukaryota</taxon>
        <taxon>Fungi</taxon>
        <taxon>Dikarya</taxon>
        <taxon>Basidiomycota</taxon>
        <taxon>Agaricomycotina</taxon>
        <taxon>Agaricomycetes</taxon>
        <taxon>Hymenochaetales</taxon>
        <taxon>Hymenochaetaceae</taxon>
        <taxon>Sanghuangporus</taxon>
    </lineage>
</organism>
<feature type="compositionally biased region" description="Basic and acidic residues" evidence="1">
    <location>
        <begin position="1"/>
        <end position="15"/>
    </location>
</feature>